<comment type="caution">
    <text evidence="2">The sequence shown here is derived from an EMBL/GenBank/DDBJ whole genome shotgun (WGS) entry which is preliminary data.</text>
</comment>
<protein>
    <recommendedName>
        <fullName evidence="4">DUF599 domain-containing protein</fullName>
    </recommendedName>
</protein>
<accession>A0A0K9P8P7</accession>
<keyword evidence="3" id="KW-1185">Reference proteome</keyword>
<dbReference type="PANTHER" id="PTHR31168">
    <property type="entry name" value="OS02G0292800 PROTEIN"/>
    <property type="match status" value="1"/>
</dbReference>
<evidence type="ECO:0000313" key="2">
    <source>
        <dbReference type="EMBL" id="KMZ64525.1"/>
    </source>
</evidence>
<dbReference type="AlphaFoldDB" id="A0A0K9P8P7"/>
<dbReference type="InterPro" id="IPR006747">
    <property type="entry name" value="DUF599"/>
</dbReference>
<gene>
    <name evidence="2" type="ORF">ZOSMA_361G00050</name>
</gene>
<name>A0A0K9P8P7_ZOSMR</name>
<dbReference type="Pfam" id="PF04654">
    <property type="entry name" value="DUF599"/>
    <property type="match status" value="1"/>
</dbReference>
<feature type="transmembrane region" description="Helical" evidence="1">
    <location>
        <begin position="120"/>
        <end position="139"/>
    </location>
</feature>
<dbReference type="EMBL" id="LFYR01001131">
    <property type="protein sequence ID" value="KMZ64525.1"/>
    <property type="molecule type" value="Genomic_DNA"/>
</dbReference>
<dbReference type="Proteomes" id="UP000036987">
    <property type="component" value="Unassembled WGS sequence"/>
</dbReference>
<keyword evidence="1" id="KW-1133">Transmembrane helix</keyword>
<evidence type="ECO:0000256" key="1">
    <source>
        <dbReference type="SAM" id="Phobius"/>
    </source>
</evidence>
<organism evidence="2 3">
    <name type="scientific">Zostera marina</name>
    <name type="common">Eelgrass</name>
    <dbReference type="NCBI Taxonomy" id="29655"/>
    <lineage>
        <taxon>Eukaryota</taxon>
        <taxon>Viridiplantae</taxon>
        <taxon>Streptophyta</taxon>
        <taxon>Embryophyta</taxon>
        <taxon>Tracheophyta</taxon>
        <taxon>Spermatophyta</taxon>
        <taxon>Magnoliopsida</taxon>
        <taxon>Liliopsida</taxon>
        <taxon>Zosteraceae</taxon>
        <taxon>Zostera</taxon>
    </lineage>
</organism>
<dbReference type="OrthoDB" id="761598at2759"/>
<feature type="transmembrane region" description="Helical" evidence="1">
    <location>
        <begin position="172"/>
        <end position="192"/>
    </location>
</feature>
<evidence type="ECO:0000313" key="3">
    <source>
        <dbReference type="Proteomes" id="UP000036987"/>
    </source>
</evidence>
<feature type="transmembrane region" description="Helical" evidence="1">
    <location>
        <begin position="6"/>
        <end position="25"/>
    </location>
</feature>
<keyword evidence="1" id="KW-0472">Membrane</keyword>
<feature type="transmembrane region" description="Helical" evidence="1">
    <location>
        <begin position="198"/>
        <end position="221"/>
    </location>
</feature>
<keyword evidence="1" id="KW-0812">Transmembrane</keyword>
<sequence length="242" mass="27296">MEYLEQILVPLGGFSLVTYHLWFLYQLIRHPTKTVMGINAVNRRMWVETIMEDQSKNGILAVQTLRNNIMASTMLATMAITLGSIISVLITRGWGVSIPATSDSTTSSSMSVGAGSTDDVIVTVKFFSMLTCFLLAFLFNVQTIRYYSHGGMLINVPTTKWPELSRSKATEYIVRVFECASYFWSLGLRAFYFAFPLFMWIFGPIPMFVCCITMVFVLYFLDVSFDEECMSVTSPSTIVVDP</sequence>
<proteinExistence type="predicted"/>
<evidence type="ECO:0008006" key="4">
    <source>
        <dbReference type="Google" id="ProtNLM"/>
    </source>
</evidence>
<dbReference type="OMA" id="PMFAACA"/>
<reference evidence="3" key="1">
    <citation type="journal article" date="2016" name="Nature">
        <title>The genome of the seagrass Zostera marina reveals angiosperm adaptation to the sea.</title>
        <authorList>
            <person name="Olsen J.L."/>
            <person name="Rouze P."/>
            <person name="Verhelst B."/>
            <person name="Lin Y.-C."/>
            <person name="Bayer T."/>
            <person name="Collen J."/>
            <person name="Dattolo E."/>
            <person name="De Paoli E."/>
            <person name="Dittami S."/>
            <person name="Maumus F."/>
            <person name="Michel G."/>
            <person name="Kersting A."/>
            <person name="Lauritano C."/>
            <person name="Lohaus R."/>
            <person name="Toepel M."/>
            <person name="Tonon T."/>
            <person name="Vanneste K."/>
            <person name="Amirebrahimi M."/>
            <person name="Brakel J."/>
            <person name="Bostroem C."/>
            <person name="Chovatia M."/>
            <person name="Grimwood J."/>
            <person name="Jenkins J.W."/>
            <person name="Jueterbock A."/>
            <person name="Mraz A."/>
            <person name="Stam W.T."/>
            <person name="Tice H."/>
            <person name="Bornberg-Bauer E."/>
            <person name="Green P.J."/>
            <person name="Pearson G.A."/>
            <person name="Procaccini G."/>
            <person name="Duarte C.M."/>
            <person name="Schmutz J."/>
            <person name="Reusch T.B.H."/>
            <person name="Van de Peer Y."/>
        </authorList>
    </citation>
    <scope>NUCLEOTIDE SEQUENCE [LARGE SCALE GENOMIC DNA]</scope>
    <source>
        <strain evidence="3">cv. Finnish</strain>
    </source>
</reference>
<dbReference type="PANTHER" id="PTHR31168:SF1">
    <property type="entry name" value="DUF599 FAMILY PROTEIN"/>
    <property type="match status" value="1"/>
</dbReference>
<feature type="transmembrane region" description="Helical" evidence="1">
    <location>
        <begin position="75"/>
        <end position="100"/>
    </location>
</feature>